<dbReference type="EMBL" id="FNYR01000006">
    <property type="protein sequence ID" value="SEI72835.1"/>
    <property type="molecule type" value="Genomic_DNA"/>
</dbReference>
<dbReference type="KEGG" id="hae:halTADL_0212"/>
<reference evidence="2 3" key="1">
    <citation type="submission" date="2016-10" db="EMBL/GenBank/DDBJ databases">
        <authorList>
            <person name="de Groot N.N."/>
        </authorList>
    </citation>
    <scope>NUCLEOTIDE SEQUENCE [LARGE SCALE GENOMIC DNA]</scope>
    <source>
        <strain evidence="2 3">DSM 22187</strain>
    </source>
</reference>
<protein>
    <submittedName>
        <fullName evidence="2">Uncharacterized protein</fullName>
    </submittedName>
</protein>
<accession>A0A2H4PY54</accession>
<name>A0A1H6T9C9_9EURY</name>
<evidence type="ECO:0000313" key="2">
    <source>
        <dbReference type="EMBL" id="SEI72835.1"/>
    </source>
</evidence>
<dbReference type="AlphaFoldDB" id="A0A1H6T9C9"/>
<evidence type="ECO:0000256" key="1">
    <source>
        <dbReference type="SAM" id="MobiDB-lite"/>
    </source>
</evidence>
<dbReference type="GeneID" id="43932714"/>
<feature type="compositionally biased region" description="Basic and acidic residues" evidence="1">
    <location>
        <begin position="22"/>
        <end position="34"/>
    </location>
</feature>
<dbReference type="OrthoDB" id="381368at2157"/>
<sequence>MKNEKRYQFGNRPDAIKPTPRSSEHGTVTEEEGVFERGSDKNYWKVIQRIKDGDSTITRRGYYVGKGNDWTWAQDALLLETDIDNQLTARATTAGILTESSH</sequence>
<accession>A0A1H6T9C9</accession>
<organism evidence="2 3">
    <name type="scientific">Halohasta litchfieldiae</name>
    <dbReference type="NCBI Taxonomy" id="1073996"/>
    <lineage>
        <taxon>Archaea</taxon>
        <taxon>Methanobacteriati</taxon>
        <taxon>Methanobacteriota</taxon>
        <taxon>Stenosarchaea group</taxon>
        <taxon>Halobacteria</taxon>
        <taxon>Halobacteriales</taxon>
        <taxon>Haloferacaceae</taxon>
        <taxon>Halohasta</taxon>
    </lineage>
</organism>
<evidence type="ECO:0000313" key="3">
    <source>
        <dbReference type="Proteomes" id="UP000198888"/>
    </source>
</evidence>
<dbReference type="Proteomes" id="UP000198888">
    <property type="component" value="Unassembled WGS sequence"/>
</dbReference>
<keyword evidence="3" id="KW-1185">Reference proteome</keyword>
<gene>
    <name evidence="2" type="ORF">SAMN05444271_106142</name>
</gene>
<feature type="region of interest" description="Disordered" evidence="1">
    <location>
        <begin position="1"/>
        <end position="34"/>
    </location>
</feature>
<dbReference type="RefSeq" id="WP_143054123.1">
    <property type="nucleotide sequence ID" value="NZ_CP024845.1"/>
</dbReference>
<proteinExistence type="predicted"/>